<evidence type="ECO:0000313" key="19">
    <source>
        <dbReference type="EMBL" id="CUM81119.1"/>
    </source>
</evidence>
<organism evidence="19 20">
    <name type="scientific">Coprococcus comes</name>
    <dbReference type="NCBI Taxonomy" id="410072"/>
    <lineage>
        <taxon>Bacteria</taxon>
        <taxon>Bacillati</taxon>
        <taxon>Bacillota</taxon>
        <taxon>Clostridia</taxon>
        <taxon>Lachnospirales</taxon>
        <taxon>Lachnospiraceae</taxon>
        <taxon>Coprococcus</taxon>
    </lineage>
</organism>
<dbReference type="SUPFAM" id="SSF56601">
    <property type="entry name" value="beta-lactamase/transpeptidase-like"/>
    <property type="match status" value="1"/>
</dbReference>
<dbReference type="GO" id="GO:0071555">
    <property type="term" value="P:cell wall organization"/>
    <property type="evidence" value="ECO:0007669"/>
    <property type="project" value="UniProtKB-KW"/>
</dbReference>
<keyword evidence="8 19" id="KW-0378">Hydrolase</keyword>
<feature type="active site" description="Acyl-ester intermediate" evidence="13">
    <location>
        <position position="127"/>
    </location>
</feature>
<reference evidence="19 20" key="1">
    <citation type="submission" date="2015-09" db="EMBL/GenBank/DDBJ databases">
        <authorList>
            <consortium name="Pathogen Informatics"/>
        </authorList>
    </citation>
    <scope>NUCLEOTIDE SEQUENCE [LARGE SCALE GENOMIC DNA]</scope>
    <source>
        <strain evidence="19 20">2789STDY5834962</strain>
    </source>
</reference>
<evidence type="ECO:0000256" key="13">
    <source>
        <dbReference type="PIRSR" id="PIRSR618044-1"/>
    </source>
</evidence>
<proteinExistence type="inferred from homology"/>
<dbReference type="PRINTS" id="PR00725">
    <property type="entry name" value="DADACBPTASE1"/>
</dbReference>
<name>A0A173RU64_9FIRM</name>
<sequence>MKKKEKKRNGIPARTRRGILAACMVFFFSLQIFQGKMLWRESTGESPGKVLSGKVPAEENERTQIMETTQQKEPVSDAQTAQEKETREQEREQLLTRLYARSAALVDADSGRVLLGKEEHVMRPMASTTKIMTCILALEKGNPKDLVTASANAAAQPKVHLGMHEGEAFYLGDLLYSLMLESHNDSAVAIAEHLAGSVPQFAGWMNEKAEEIGCTEAHFVTPNGLDGEDVGGVHSISAADLAKIMSYCVLRSPKAAEFLAITQMPVYSFSDAERKENFSCSNHNAFLQMMDGAISGKTGFTGDAGYCYVGALQSEDRTFVVALLACGWPNNKNYKWTDTRKLMEYGMAHYRYDEVWKIPELSKILVENGVSQNGLFGKAAVEVEIKGKESPGKILVGDDDVAEEKTEVPEKLDAPVKSGTPVGQITYLLNGEKWGSCQAVVKETVRRRTFTWIAMKMCEMFYQFNF</sequence>
<dbReference type="AlphaFoldDB" id="A0A173RU64"/>
<evidence type="ECO:0000259" key="18">
    <source>
        <dbReference type="Pfam" id="PF07943"/>
    </source>
</evidence>
<feature type="active site" evidence="13">
    <location>
        <position position="182"/>
    </location>
</feature>
<comment type="function">
    <text evidence="1">Removes C-terminal D-alanyl residues from sugar-peptide cell wall precursors.</text>
</comment>
<dbReference type="Pfam" id="PF07943">
    <property type="entry name" value="PBP5_C"/>
    <property type="match status" value="1"/>
</dbReference>
<evidence type="ECO:0000256" key="6">
    <source>
        <dbReference type="ARBA" id="ARBA00022670"/>
    </source>
</evidence>
<keyword evidence="6" id="KW-0645">Protease</keyword>
<feature type="binding site" evidence="14">
    <location>
        <position position="297"/>
    </location>
    <ligand>
        <name>substrate</name>
    </ligand>
</feature>
<accession>A0A173RU64</accession>
<dbReference type="GO" id="GO:0008360">
    <property type="term" value="P:regulation of cell shape"/>
    <property type="evidence" value="ECO:0007669"/>
    <property type="project" value="UniProtKB-KW"/>
</dbReference>
<evidence type="ECO:0000313" key="20">
    <source>
        <dbReference type="Proteomes" id="UP000095727"/>
    </source>
</evidence>
<dbReference type="UniPathway" id="UPA00219"/>
<comment type="similarity">
    <text evidence="3 15">Belongs to the peptidase S11 family.</text>
</comment>
<keyword evidence="10" id="KW-0573">Peptidoglycan synthesis</keyword>
<feature type="region of interest" description="Disordered" evidence="16">
    <location>
        <begin position="65"/>
        <end position="89"/>
    </location>
</feature>
<evidence type="ECO:0000259" key="17">
    <source>
        <dbReference type="Pfam" id="PF00768"/>
    </source>
</evidence>
<comment type="pathway">
    <text evidence="2">Cell wall biogenesis; peptidoglycan biosynthesis.</text>
</comment>
<dbReference type="EMBL" id="CYXR01000004">
    <property type="protein sequence ID" value="CUM81119.1"/>
    <property type="molecule type" value="Genomic_DNA"/>
</dbReference>
<dbReference type="Pfam" id="PF00768">
    <property type="entry name" value="Peptidase_S11"/>
    <property type="match status" value="1"/>
</dbReference>
<evidence type="ECO:0000256" key="10">
    <source>
        <dbReference type="ARBA" id="ARBA00022984"/>
    </source>
</evidence>
<evidence type="ECO:0000256" key="4">
    <source>
        <dbReference type="ARBA" id="ARBA00012448"/>
    </source>
</evidence>
<dbReference type="Gene3D" id="3.40.710.10">
    <property type="entry name" value="DD-peptidase/beta-lactamase superfamily"/>
    <property type="match status" value="1"/>
</dbReference>
<evidence type="ECO:0000256" key="3">
    <source>
        <dbReference type="ARBA" id="ARBA00007164"/>
    </source>
</evidence>
<keyword evidence="7" id="KW-0732">Signal</keyword>
<keyword evidence="9" id="KW-0133">Cell shape</keyword>
<gene>
    <name evidence="19" type="primary">dacB_2</name>
    <name evidence="19" type="ORF">ERS852574_00856</name>
</gene>
<dbReference type="Gene3D" id="2.60.410.10">
    <property type="entry name" value="D-Ala-D-Ala carboxypeptidase, C-terminal domain"/>
    <property type="match status" value="1"/>
</dbReference>
<keyword evidence="5 19" id="KW-0121">Carboxypeptidase</keyword>
<protein>
    <recommendedName>
        <fullName evidence="4">serine-type D-Ala-D-Ala carboxypeptidase</fullName>
        <ecNumber evidence="4">3.4.16.4</ecNumber>
    </recommendedName>
</protein>
<evidence type="ECO:0000256" key="8">
    <source>
        <dbReference type="ARBA" id="ARBA00022801"/>
    </source>
</evidence>
<dbReference type="PANTHER" id="PTHR21581:SF33">
    <property type="entry name" value="D-ALANYL-D-ALANINE CARBOXYPEPTIDASE DACB"/>
    <property type="match status" value="1"/>
</dbReference>
<dbReference type="InterPro" id="IPR015956">
    <property type="entry name" value="Peniciliin-bd_prot_C_sf"/>
</dbReference>
<dbReference type="PANTHER" id="PTHR21581">
    <property type="entry name" value="D-ALANYL-D-ALANINE CARBOXYPEPTIDASE"/>
    <property type="match status" value="1"/>
</dbReference>
<evidence type="ECO:0000256" key="7">
    <source>
        <dbReference type="ARBA" id="ARBA00022729"/>
    </source>
</evidence>
<evidence type="ECO:0000256" key="11">
    <source>
        <dbReference type="ARBA" id="ARBA00023316"/>
    </source>
</evidence>
<evidence type="ECO:0000256" key="15">
    <source>
        <dbReference type="RuleBase" id="RU004016"/>
    </source>
</evidence>
<evidence type="ECO:0000256" key="1">
    <source>
        <dbReference type="ARBA" id="ARBA00003217"/>
    </source>
</evidence>
<dbReference type="GO" id="GO:0009252">
    <property type="term" value="P:peptidoglycan biosynthetic process"/>
    <property type="evidence" value="ECO:0007669"/>
    <property type="project" value="UniProtKB-UniPathway"/>
</dbReference>
<evidence type="ECO:0000256" key="2">
    <source>
        <dbReference type="ARBA" id="ARBA00004752"/>
    </source>
</evidence>
<dbReference type="InterPro" id="IPR012338">
    <property type="entry name" value="Beta-lactam/transpept-like"/>
</dbReference>
<dbReference type="InterPro" id="IPR037167">
    <property type="entry name" value="Peptidase_S11_C_sf"/>
</dbReference>
<feature type="active site" description="Proton acceptor" evidence="13">
    <location>
        <position position="130"/>
    </location>
</feature>
<evidence type="ECO:0000256" key="14">
    <source>
        <dbReference type="PIRSR" id="PIRSR618044-2"/>
    </source>
</evidence>
<dbReference type="EC" id="3.4.16.4" evidence="4"/>
<comment type="catalytic activity">
    <reaction evidence="12">
        <text>Preferential cleavage: (Ac)2-L-Lys-D-Ala-|-D-Ala. Also transpeptidation of peptidyl-alanyl moieties that are N-acyl substituents of D-alanine.</text>
        <dbReference type="EC" id="3.4.16.4"/>
    </reaction>
</comment>
<keyword evidence="11" id="KW-0961">Cell wall biogenesis/degradation</keyword>
<feature type="domain" description="Peptidase S11 D-Ala-D-Ala carboxypeptidase A C-terminal" evidence="18">
    <location>
        <begin position="398"/>
        <end position="446"/>
    </location>
</feature>
<evidence type="ECO:0000256" key="9">
    <source>
        <dbReference type="ARBA" id="ARBA00022960"/>
    </source>
</evidence>
<dbReference type="InterPro" id="IPR012907">
    <property type="entry name" value="Peptidase_S11_C"/>
</dbReference>
<evidence type="ECO:0000256" key="12">
    <source>
        <dbReference type="ARBA" id="ARBA00034000"/>
    </source>
</evidence>
<dbReference type="GO" id="GO:0006508">
    <property type="term" value="P:proteolysis"/>
    <property type="evidence" value="ECO:0007669"/>
    <property type="project" value="UniProtKB-KW"/>
</dbReference>
<dbReference type="GO" id="GO:0009002">
    <property type="term" value="F:serine-type D-Ala-D-Ala carboxypeptidase activity"/>
    <property type="evidence" value="ECO:0007669"/>
    <property type="project" value="UniProtKB-EC"/>
</dbReference>
<dbReference type="InterPro" id="IPR018044">
    <property type="entry name" value="Peptidase_S11"/>
</dbReference>
<dbReference type="InterPro" id="IPR001967">
    <property type="entry name" value="Peptidase_S11_N"/>
</dbReference>
<feature type="domain" description="Peptidase S11 D-alanyl-D-alanine carboxypeptidase A N-terminal" evidence="17">
    <location>
        <begin position="97"/>
        <end position="317"/>
    </location>
</feature>
<dbReference type="Proteomes" id="UP000095727">
    <property type="component" value="Unassembled WGS sequence"/>
</dbReference>
<evidence type="ECO:0000256" key="16">
    <source>
        <dbReference type="SAM" id="MobiDB-lite"/>
    </source>
</evidence>
<evidence type="ECO:0000256" key="5">
    <source>
        <dbReference type="ARBA" id="ARBA00022645"/>
    </source>
</evidence>
<dbReference type="RefSeq" id="WP_055155896.1">
    <property type="nucleotide sequence ID" value="NZ_CYXR01000004.1"/>
</dbReference>
<dbReference type="SUPFAM" id="SSF69189">
    <property type="entry name" value="Penicillin-binding protein associated domain"/>
    <property type="match status" value="1"/>
</dbReference>